<protein>
    <submittedName>
        <fullName evidence="4">DUF1343 domain-containing protein</fullName>
    </submittedName>
</protein>
<dbReference type="PANTHER" id="PTHR42915:SF1">
    <property type="entry name" value="PEPTIDOGLYCAN BETA-N-ACETYLMURAMIDASE NAMZ"/>
    <property type="match status" value="1"/>
</dbReference>
<dbReference type="PIRSF" id="PIRSF016719">
    <property type="entry name" value="UCP016719"/>
    <property type="match status" value="1"/>
</dbReference>
<proteinExistence type="predicted"/>
<dbReference type="AlphaFoldDB" id="A0A328BM83"/>
<feature type="signal peptide" evidence="1">
    <location>
        <begin position="1"/>
        <end position="17"/>
    </location>
</feature>
<dbReference type="RefSeq" id="WP_111477680.1">
    <property type="nucleotide sequence ID" value="NZ_QHKM01000002.1"/>
</dbReference>
<feature type="domain" description="Peptidoglycan beta-N-acetylmuramidase NamZ C-terminal" evidence="3">
    <location>
        <begin position="260"/>
        <end position="410"/>
    </location>
</feature>
<dbReference type="InterPro" id="IPR008302">
    <property type="entry name" value="NamZ"/>
</dbReference>
<feature type="domain" description="Peptidoglycan beta-N-acetylmuramidase NamZ N-terminal" evidence="2">
    <location>
        <begin position="58"/>
        <end position="256"/>
    </location>
</feature>
<dbReference type="EMBL" id="QHKM01000002">
    <property type="protein sequence ID" value="RAK68067.1"/>
    <property type="molecule type" value="Genomic_DNA"/>
</dbReference>
<dbReference type="InterPro" id="IPR048503">
    <property type="entry name" value="NamZ_C"/>
</dbReference>
<feature type="chain" id="PRO_5016424305" evidence="1">
    <location>
        <begin position="18"/>
        <end position="411"/>
    </location>
</feature>
<evidence type="ECO:0000256" key="1">
    <source>
        <dbReference type="SAM" id="SignalP"/>
    </source>
</evidence>
<name>A0A328BM83_9BACT</name>
<evidence type="ECO:0000313" key="5">
    <source>
        <dbReference type="Proteomes" id="UP000248553"/>
    </source>
</evidence>
<dbReference type="OrthoDB" id="9801061at2"/>
<accession>A0A328BM83</accession>
<dbReference type="GO" id="GO:0033922">
    <property type="term" value="F:peptidoglycan beta-N-acetylmuramidase activity"/>
    <property type="evidence" value="ECO:0007669"/>
    <property type="project" value="InterPro"/>
</dbReference>
<gene>
    <name evidence="4" type="ORF">DLM85_08475</name>
</gene>
<reference evidence="5" key="1">
    <citation type="submission" date="2018-05" db="EMBL/GenBank/DDBJ databases">
        <authorList>
            <person name="Nie L."/>
        </authorList>
    </citation>
    <scope>NUCLEOTIDE SEQUENCE [LARGE SCALE GENOMIC DNA]</scope>
    <source>
        <strain evidence="5">NL</strain>
    </source>
</reference>
<dbReference type="Proteomes" id="UP000248553">
    <property type="component" value="Unassembled WGS sequence"/>
</dbReference>
<dbReference type="Pfam" id="PF07075">
    <property type="entry name" value="NamZ_N"/>
    <property type="match status" value="1"/>
</dbReference>
<comment type="caution">
    <text evidence="4">The sequence shown here is derived from an EMBL/GenBank/DDBJ whole genome shotgun (WGS) entry which is preliminary data.</text>
</comment>
<dbReference type="Pfam" id="PF20732">
    <property type="entry name" value="NamZ_C"/>
    <property type="match status" value="1"/>
</dbReference>
<organism evidence="4 5">
    <name type="scientific">Hymenobacter edaphi</name>
    <dbReference type="NCBI Taxonomy" id="2211146"/>
    <lineage>
        <taxon>Bacteria</taxon>
        <taxon>Pseudomonadati</taxon>
        <taxon>Bacteroidota</taxon>
        <taxon>Cytophagia</taxon>
        <taxon>Cytophagales</taxon>
        <taxon>Hymenobacteraceae</taxon>
        <taxon>Hymenobacter</taxon>
    </lineage>
</organism>
<evidence type="ECO:0000313" key="4">
    <source>
        <dbReference type="EMBL" id="RAK68067.1"/>
    </source>
</evidence>
<dbReference type="Gene3D" id="3.40.50.12170">
    <property type="entry name" value="Uncharacterised protein PF07075, DUF1343"/>
    <property type="match status" value="1"/>
</dbReference>
<evidence type="ECO:0000259" key="3">
    <source>
        <dbReference type="Pfam" id="PF20732"/>
    </source>
</evidence>
<dbReference type="InterPro" id="IPR048502">
    <property type="entry name" value="NamZ_N"/>
</dbReference>
<dbReference type="PANTHER" id="PTHR42915">
    <property type="entry name" value="HYPOTHETICAL 460 KDA PROTEIN IN FEUA-SIGW INTERGENIC REGION [PRECURSOR]"/>
    <property type="match status" value="1"/>
</dbReference>
<dbReference type="Gene3D" id="3.90.1150.140">
    <property type="match status" value="1"/>
</dbReference>
<evidence type="ECO:0000259" key="2">
    <source>
        <dbReference type="Pfam" id="PF07075"/>
    </source>
</evidence>
<sequence length="411" mass="45442">MKLYAALAPLLIAGALAGYLRPQPAEKPFPPARVAAPGPITGADQTAAYLPYLQGKRVAVLANLTTIIGRKHLVDSLQSRGVNIVKVFGPEHGFRGNASAGVHVADEKDPATGIPIISLYGPKRQPSAADLADVDVLLYDLQDVGCRFYTNINALRNLMDACAQNDKELLILDRPNPNGYLVDGPVLDMQLKSGIGQFPIPIAHGLTVAEFAQMVNGEKWLPGGKPCRLRIIPVKNYRHDMEYVLPVKPSPNLNTPQSILLYPSTCLFEGTVLNHGRGTQFPFTVLGSPALQGKFSFAYTPVSIPGMSETPLHMNQVCYGLDLRQYDTRELRKTKRLNLDWMITLYNAYPDKAHFFDRTQSKEIGNINGLAGTLDFKKQIEAGQTPEQIRASWEPGLSQYKQMRKKYLLYR</sequence>
<keyword evidence="1" id="KW-0732">Signal</keyword>
<keyword evidence="5" id="KW-1185">Reference proteome</keyword>